<dbReference type="InterPro" id="IPR024524">
    <property type="entry name" value="DUF3800"/>
</dbReference>
<protein>
    <submittedName>
        <fullName evidence="1">DUF3800 domain-containing protein</fullName>
    </submittedName>
</protein>
<proteinExistence type="predicted"/>
<evidence type="ECO:0000313" key="2">
    <source>
        <dbReference type="Proteomes" id="UP000886881"/>
    </source>
</evidence>
<dbReference type="AlphaFoldDB" id="A0A9D1GNW9"/>
<organism evidence="1 2">
    <name type="scientific">Candidatus Cryptobacteroides merdipullorum</name>
    <dbReference type="NCBI Taxonomy" id="2840771"/>
    <lineage>
        <taxon>Bacteria</taxon>
        <taxon>Pseudomonadati</taxon>
        <taxon>Bacteroidota</taxon>
        <taxon>Bacteroidia</taxon>
        <taxon>Bacteroidales</taxon>
        <taxon>Candidatus Cryptobacteroides</taxon>
    </lineage>
</organism>
<reference evidence="1" key="2">
    <citation type="journal article" date="2021" name="PeerJ">
        <title>Extensive microbial diversity within the chicken gut microbiome revealed by metagenomics and culture.</title>
        <authorList>
            <person name="Gilroy R."/>
            <person name="Ravi A."/>
            <person name="Getino M."/>
            <person name="Pursley I."/>
            <person name="Horton D.L."/>
            <person name="Alikhan N.F."/>
            <person name="Baker D."/>
            <person name="Gharbi K."/>
            <person name="Hall N."/>
            <person name="Watson M."/>
            <person name="Adriaenssens E.M."/>
            <person name="Foster-Nyarko E."/>
            <person name="Jarju S."/>
            <person name="Secka A."/>
            <person name="Antonio M."/>
            <person name="Oren A."/>
            <person name="Chaudhuri R.R."/>
            <person name="La Ragione R."/>
            <person name="Hildebrand F."/>
            <person name="Pallen M.J."/>
        </authorList>
    </citation>
    <scope>NUCLEOTIDE SEQUENCE</scope>
    <source>
        <strain evidence="1">ChiHecec2B26-709</strain>
    </source>
</reference>
<dbReference type="Proteomes" id="UP000886881">
    <property type="component" value="Unassembled WGS sequence"/>
</dbReference>
<dbReference type="EMBL" id="DVLC01000119">
    <property type="protein sequence ID" value="HIT47458.1"/>
    <property type="molecule type" value="Genomic_DNA"/>
</dbReference>
<accession>A0A9D1GNW9</accession>
<name>A0A9D1GNW9_9BACT</name>
<reference evidence="1" key="1">
    <citation type="submission" date="2020-10" db="EMBL/GenBank/DDBJ databases">
        <authorList>
            <person name="Gilroy R."/>
        </authorList>
    </citation>
    <scope>NUCLEOTIDE SEQUENCE</scope>
    <source>
        <strain evidence="1">ChiHecec2B26-709</strain>
    </source>
</reference>
<gene>
    <name evidence="1" type="ORF">IAC35_06340</name>
</gene>
<comment type="caution">
    <text evidence="1">The sequence shown here is derived from an EMBL/GenBank/DDBJ whole genome shotgun (WGS) entry which is preliminary data.</text>
</comment>
<sequence length="91" mass="10610">MVYFCYIDESGTPQIPGNTSHYVLCGISIPVKDWKKCDVAINKIKTKYGLSETEIHTGWIVRSYFEQTRIPGFEQMSYEDRRSEVLKQRKA</sequence>
<dbReference type="Pfam" id="PF12686">
    <property type="entry name" value="DUF3800"/>
    <property type="match status" value="1"/>
</dbReference>
<evidence type="ECO:0000313" key="1">
    <source>
        <dbReference type="EMBL" id="HIT47458.1"/>
    </source>
</evidence>